<dbReference type="InterPro" id="IPR016195">
    <property type="entry name" value="Pol/histidinol_Pase-like"/>
</dbReference>
<comment type="caution">
    <text evidence="1">The sequence shown here is derived from an EMBL/GenBank/DDBJ whole genome shotgun (WGS) entry which is preliminary data.</text>
</comment>
<sequence length="304" mass="34707">MINQGGFGMRIENPYDKRGTWLRGSFHNHTNNSDGWFPLETVYRMYADYDFLAISDHDKMTDLAGECSIPTVFEAIEVSSRQPHMLLVAPPRSIMEGYSSEFSIGNYQRLADATLDNGGICVLVHPNRYFSNYWNLEDMLQMERVTGIEVYNGDGNIEYDIAFDKWDAMLSAGRRVWGFGNDDSHVYGQEKQAWNIVLAEENSQQSILSAIRSGSFYVSTGFGFESIQTEDRQICIRLKSNKLLDRMYKYVTLFGKDGRVLHEETGRITEVTYSCMGDEGYVRVSAYIEGGYAAFSQPLFINQR</sequence>
<dbReference type="PANTHER" id="PTHR42924">
    <property type="entry name" value="EXONUCLEASE"/>
    <property type="match status" value="1"/>
</dbReference>
<gene>
    <name evidence="1" type="ORF">J21TS7_21740</name>
</gene>
<proteinExistence type="predicted"/>
<dbReference type="Proteomes" id="UP000676601">
    <property type="component" value="Unassembled WGS sequence"/>
</dbReference>
<keyword evidence="2" id="KW-1185">Reference proteome</keyword>
<evidence type="ECO:0008006" key="3">
    <source>
        <dbReference type="Google" id="ProtNLM"/>
    </source>
</evidence>
<evidence type="ECO:0000313" key="2">
    <source>
        <dbReference type="Proteomes" id="UP000676601"/>
    </source>
</evidence>
<accession>A0ABQ4LBS5</accession>
<dbReference type="Gene3D" id="3.20.20.140">
    <property type="entry name" value="Metal-dependent hydrolases"/>
    <property type="match status" value="1"/>
</dbReference>
<dbReference type="InterPro" id="IPR052018">
    <property type="entry name" value="PHP_domain"/>
</dbReference>
<dbReference type="NCBIfam" id="NF038032">
    <property type="entry name" value="CehA_McbA_metalo"/>
    <property type="match status" value="1"/>
</dbReference>
<name>A0ABQ4LBS5_9BACL</name>
<reference evidence="1 2" key="1">
    <citation type="submission" date="2021-03" db="EMBL/GenBank/DDBJ databases">
        <title>Antimicrobial resistance genes in bacteria isolated from Japanese honey, and their potential for conferring macrolide and lincosamide resistance in the American foulbrood pathogen Paenibacillus larvae.</title>
        <authorList>
            <person name="Okamoto M."/>
            <person name="Kumagai M."/>
            <person name="Kanamori H."/>
            <person name="Takamatsu D."/>
        </authorList>
    </citation>
    <scope>NUCLEOTIDE SEQUENCE [LARGE SCALE GENOMIC DNA]</scope>
    <source>
        <strain evidence="1 2">J21TS7</strain>
    </source>
</reference>
<organism evidence="1 2">
    <name type="scientific">Paenibacillus cineris</name>
    <dbReference type="NCBI Taxonomy" id="237530"/>
    <lineage>
        <taxon>Bacteria</taxon>
        <taxon>Bacillati</taxon>
        <taxon>Bacillota</taxon>
        <taxon>Bacilli</taxon>
        <taxon>Bacillales</taxon>
        <taxon>Paenibacillaceae</taxon>
        <taxon>Paenibacillus</taxon>
    </lineage>
</organism>
<protein>
    <recommendedName>
        <fullName evidence="3">Phosphoesterase</fullName>
    </recommendedName>
</protein>
<evidence type="ECO:0000313" key="1">
    <source>
        <dbReference type="EMBL" id="GIO53856.1"/>
    </source>
</evidence>
<dbReference type="EMBL" id="BORU01000001">
    <property type="protein sequence ID" value="GIO53856.1"/>
    <property type="molecule type" value="Genomic_DNA"/>
</dbReference>
<dbReference type="SUPFAM" id="SSF89550">
    <property type="entry name" value="PHP domain-like"/>
    <property type="match status" value="1"/>
</dbReference>
<dbReference type="PANTHER" id="PTHR42924:SF11">
    <property type="entry name" value="POLYMERASE_HISTIDINOL PHOSPHATASE N-TERMINAL DOMAIN-CONTAINING PROTEIN"/>
    <property type="match status" value="1"/>
</dbReference>